<dbReference type="InterPro" id="IPR012675">
    <property type="entry name" value="Beta-grasp_dom_sf"/>
</dbReference>
<dbReference type="SUPFAM" id="SSF54292">
    <property type="entry name" value="2Fe-2S ferredoxin-like"/>
    <property type="match status" value="1"/>
</dbReference>
<proteinExistence type="predicted"/>
<evidence type="ECO:0000313" key="3">
    <source>
        <dbReference type="Proteomes" id="UP000218160"/>
    </source>
</evidence>
<evidence type="ECO:0000259" key="1">
    <source>
        <dbReference type="PROSITE" id="PS51085"/>
    </source>
</evidence>
<dbReference type="CDD" id="cd00207">
    <property type="entry name" value="fer2"/>
    <property type="match status" value="1"/>
</dbReference>
<name>A0A291BAI2_9GAMM</name>
<dbReference type="GO" id="GO:0051537">
    <property type="term" value="F:2 iron, 2 sulfur cluster binding"/>
    <property type="evidence" value="ECO:0007669"/>
    <property type="project" value="InterPro"/>
</dbReference>
<dbReference type="PROSITE" id="PS00197">
    <property type="entry name" value="2FE2S_FER_1"/>
    <property type="match status" value="1"/>
</dbReference>
<dbReference type="InterPro" id="IPR006058">
    <property type="entry name" value="2Fe2S_fd_BS"/>
</dbReference>
<dbReference type="KEGG" id="elux:BTN50_1524"/>
<protein>
    <submittedName>
        <fullName evidence="2">Flavodoxin reductases (Ferredoxin-NADPH reductases) family 1</fullName>
    </submittedName>
</protein>
<gene>
    <name evidence="2" type="ORF">BTN50_1524</name>
</gene>
<dbReference type="AlphaFoldDB" id="A0A291BAI2"/>
<evidence type="ECO:0000313" key="2">
    <source>
        <dbReference type="EMBL" id="ATF09997.1"/>
    </source>
</evidence>
<sequence length="101" mass="11223">MSQITITVNHHTFVGNTQQSLLEQMEYLGLQPEFHCRDGVCGACRCKLNGGEVMKKNALAYISVGEILTCTATPVTNVLLKFDYQLSLAEKSHKSKLCFLN</sequence>
<dbReference type="InterPro" id="IPR001041">
    <property type="entry name" value="2Fe-2S_ferredoxin-type"/>
</dbReference>
<organism evidence="2 3">
    <name type="scientific">Candidatus Enterovibrio altilux</name>
    <dbReference type="NCBI Taxonomy" id="1927128"/>
    <lineage>
        <taxon>Bacteria</taxon>
        <taxon>Pseudomonadati</taxon>
        <taxon>Pseudomonadota</taxon>
        <taxon>Gammaproteobacteria</taxon>
        <taxon>Vibrionales</taxon>
        <taxon>Vibrionaceae</taxon>
        <taxon>Enterovibrio</taxon>
    </lineage>
</organism>
<dbReference type="Gene3D" id="3.10.20.30">
    <property type="match status" value="1"/>
</dbReference>
<dbReference type="InterPro" id="IPR036010">
    <property type="entry name" value="2Fe-2S_ferredoxin-like_sf"/>
</dbReference>
<accession>A0A291BAI2</accession>
<keyword evidence="3" id="KW-1185">Reference proteome</keyword>
<dbReference type="RefSeq" id="WP_096619477.1">
    <property type="nucleotide sequence ID" value="NZ_CP020660.1"/>
</dbReference>
<dbReference type="EMBL" id="CP020660">
    <property type="protein sequence ID" value="ATF09997.1"/>
    <property type="molecule type" value="Genomic_DNA"/>
</dbReference>
<dbReference type="Proteomes" id="UP000218160">
    <property type="component" value="Chromosome 1"/>
</dbReference>
<feature type="domain" description="2Fe-2S ferredoxin-type" evidence="1">
    <location>
        <begin position="2"/>
        <end position="92"/>
    </location>
</feature>
<reference evidence="3" key="1">
    <citation type="submission" date="2017-04" db="EMBL/GenBank/DDBJ databases">
        <title>Genome evolution of the luminous symbionts of deep sea anglerfish.</title>
        <authorList>
            <person name="Hendry T.A."/>
        </authorList>
    </citation>
    <scope>NUCLEOTIDE SEQUENCE [LARGE SCALE GENOMIC DNA]</scope>
</reference>
<dbReference type="Pfam" id="PF00111">
    <property type="entry name" value="Fer2"/>
    <property type="match status" value="1"/>
</dbReference>
<dbReference type="PROSITE" id="PS51085">
    <property type="entry name" value="2FE2S_FER_2"/>
    <property type="match status" value="1"/>
</dbReference>